<dbReference type="PROSITE" id="PS01154">
    <property type="entry name" value="RNA_POL_L_13KD"/>
    <property type="match status" value="1"/>
</dbReference>
<feature type="compositionally biased region" description="Basic and acidic residues" evidence="6">
    <location>
        <begin position="1"/>
        <end position="20"/>
    </location>
</feature>
<gene>
    <name evidence="8" type="ORF">OOU_Y34scaffold00725g18</name>
</gene>
<dbReference type="CDD" id="cd06926">
    <property type="entry name" value="RNAP_II_RPB11"/>
    <property type="match status" value="1"/>
</dbReference>
<comment type="similarity">
    <text evidence="5">Belongs to the archaeal Rpo11/eukaryotic RPB11/RPC19 RNA polymerase subunit family.</text>
</comment>
<dbReference type="EMBL" id="JH793882">
    <property type="protein sequence ID" value="ELQ35160.1"/>
    <property type="molecule type" value="Genomic_DNA"/>
</dbReference>
<dbReference type="AlphaFoldDB" id="A0AA97NRT1"/>
<keyword evidence="4" id="KW-0539">Nucleus</keyword>
<reference evidence="8" key="1">
    <citation type="journal article" date="2012" name="PLoS Genet.">
        <title>Comparative analysis of the genomes of two field isolates of the rice blast fungus Magnaporthe oryzae.</title>
        <authorList>
            <person name="Xue M."/>
            <person name="Yang J."/>
            <person name="Li Z."/>
            <person name="Hu S."/>
            <person name="Yao N."/>
            <person name="Dean R.A."/>
            <person name="Zhao W."/>
            <person name="Shen M."/>
            <person name="Zhang H."/>
            <person name="Li C."/>
            <person name="Liu L."/>
            <person name="Cao L."/>
            <person name="Xu X."/>
            <person name="Xing Y."/>
            <person name="Hsiang T."/>
            <person name="Zhang Z."/>
            <person name="Xu J.R."/>
            <person name="Peng Y.L."/>
        </authorList>
    </citation>
    <scope>NUCLEOTIDE SEQUENCE</scope>
    <source>
        <strain evidence="8">Y34</strain>
    </source>
</reference>
<evidence type="ECO:0000259" key="7">
    <source>
        <dbReference type="Pfam" id="PF13656"/>
    </source>
</evidence>
<evidence type="ECO:0000256" key="2">
    <source>
        <dbReference type="ARBA" id="ARBA00022478"/>
    </source>
</evidence>
<name>A0AA97NRT1_PYRO3</name>
<dbReference type="Proteomes" id="UP000011086">
    <property type="component" value="Unassembled WGS sequence"/>
</dbReference>
<dbReference type="InterPro" id="IPR022905">
    <property type="entry name" value="Rpo11-like"/>
</dbReference>
<organism evidence="8">
    <name type="scientific">Pyricularia oryzae (strain Y34)</name>
    <name type="common">Rice blast fungus</name>
    <name type="synonym">Magnaporthe oryzae</name>
    <dbReference type="NCBI Taxonomy" id="1143189"/>
    <lineage>
        <taxon>Eukaryota</taxon>
        <taxon>Fungi</taxon>
        <taxon>Dikarya</taxon>
        <taxon>Ascomycota</taxon>
        <taxon>Pezizomycotina</taxon>
        <taxon>Sordariomycetes</taxon>
        <taxon>Sordariomycetidae</taxon>
        <taxon>Magnaporthales</taxon>
        <taxon>Pyriculariaceae</taxon>
        <taxon>Pyricularia</taxon>
    </lineage>
</organism>
<dbReference type="SUPFAM" id="SSF55257">
    <property type="entry name" value="RBP11-like subunits of RNA polymerase"/>
    <property type="match status" value="1"/>
</dbReference>
<dbReference type="Gene3D" id="3.30.1360.10">
    <property type="entry name" value="RNA polymerase, RBP11-like subunit"/>
    <property type="match status" value="1"/>
</dbReference>
<feature type="domain" description="DNA-directed RNA polymerase RBP11-like dimerisation" evidence="7">
    <location>
        <begin position="71"/>
        <end position="143"/>
    </location>
</feature>
<dbReference type="PANTHER" id="PTHR13946">
    <property type="entry name" value="DNA-DIRECTED RNA POLYMERASE I,II,III"/>
    <property type="match status" value="1"/>
</dbReference>
<keyword evidence="3" id="KW-0804">Transcription</keyword>
<evidence type="ECO:0000256" key="6">
    <source>
        <dbReference type="SAM" id="MobiDB-lite"/>
    </source>
</evidence>
<keyword evidence="2" id="KW-0240">DNA-directed RNA polymerase</keyword>
<dbReference type="PANTHER" id="PTHR13946:SF16">
    <property type="entry name" value="DNA-DIRECTED RNA POLYMERASE II SUBUNIT RPB11"/>
    <property type="match status" value="1"/>
</dbReference>
<feature type="region of interest" description="Disordered" evidence="6">
    <location>
        <begin position="1"/>
        <end position="22"/>
    </location>
</feature>
<evidence type="ECO:0000256" key="1">
    <source>
        <dbReference type="ARBA" id="ARBA00004123"/>
    </source>
</evidence>
<evidence type="ECO:0000256" key="3">
    <source>
        <dbReference type="ARBA" id="ARBA00023163"/>
    </source>
</evidence>
<dbReference type="InterPro" id="IPR036603">
    <property type="entry name" value="RBP11-like"/>
</dbReference>
<dbReference type="InterPro" id="IPR008193">
    <property type="entry name" value="RNA_pol_Rpb11_13-16kDa_CS"/>
</dbReference>
<dbReference type="HAMAP" id="MF_00261">
    <property type="entry name" value="RNApol_arch_Rpo11"/>
    <property type="match status" value="1"/>
</dbReference>
<dbReference type="InterPro" id="IPR037685">
    <property type="entry name" value="RBP11"/>
</dbReference>
<dbReference type="GO" id="GO:0006366">
    <property type="term" value="P:transcription by RNA polymerase II"/>
    <property type="evidence" value="ECO:0007669"/>
    <property type="project" value="InterPro"/>
</dbReference>
<comment type="subcellular location">
    <subcellularLocation>
        <location evidence="1">Nucleus</location>
    </subcellularLocation>
</comment>
<evidence type="ECO:0000256" key="5">
    <source>
        <dbReference type="ARBA" id="ARBA00025751"/>
    </source>
</evidence>
<evidence type="ECO:0000256" key="4">
    <source>
        <dbReference type="ARBA" id="ARBA00023242"/>
    </source>
</evidence>
<accession>A0AA97NRT1</accession>
<sequence length="170" mass="19317">MNAPDRDSGAEEVVRGKDSMRPGGKSPLLRFTWRLLDGDAVREFYLFELFLLEPGEEKLTETINTSMSNTSDFTFKKEDHTLGNMLTEHLKQHPNVLMAGYKVSHPNVPEFFLRIQTDGKVTPKACLLDACRTILHSLGQIRTEFTREFELRRMVAAGEQQQNGEHGHGL</sequence>
<dbReference type="InterPro" id="IPR009025">
    <property type="entry name" value="RBP11-like_dimer"/>
</dbReference>
<dbReference type="GO" id="GO:0046983">
    <property type="term" value="F:protein dimerization activity"/>
    <property type="evidence" value="ECO:0007669"/>
    <property type="project" value="InterPro"/>
</dbReference>
<dbReference type="Pfam" id="PF13656">
    <property type="entry name" value="RNA_pol_L_2"/>
    <property type="match status" value="1"/>
</dbReference>
<dbReference type="GO" id="GO:0003899">
    <property type="term" value="F:DNA-directed RNA polymerase activity"/>
    <property type="evidence" value="ECO:0007669"/>
    <property type="project" value="InterPro"/>
</dbReference>
<proteinExistence type="inferred from homology"/>
<dbReference type="GO" id="GO:0003677">
    <property type="term" value="F:DNA binding"/>
    <property type="evidence" value="ECO:0007669"/>
    <property type="project" value="InterPro"/>
</dbReference>
<protein>
    <recommendedName>
        <fullName evidence="7">DNA-directed RNA polymerase RBP11-like dimerisation domain-containing protein</fullName>
    </recommendedName>
</protein>
<evidence type="ECO:0000313" key="8">
    <source>
        <dbReference type="EMBL" id="ELQ35160.1"/>
    </source>
</evidence>
<dbReference type="GO" id="GO:0005665">
    <property type="term" value="C:RNA polymerase II, core complex"/>
    <property type="evidence" value="ECO:0007669"/>
    <property type="project" value="InterPro"/>
</dbReference>